<feature type="compositionally biased region" description="Polar residues" evidence="3">
    <location>
        <begin position="622"/>
        <end position="631"/>
    </location>
</feature>
<dbReference type="SMART" id="SM00326">
    <property type="entry name" value="SH3"/>
    <property type="match status" value="1"/>
</dbReference>
<dbReference type="PROSITE" id="PS51021">
    <property type="entry name" value="BAR"/>
    <property type="match status" value="1"/>
</dbReference>
<feature type="region of interest" description="Disordered" evidence="3">
    <location>
        <begin position="156"/>
        <end position="179"/>
    </location>
</feature>
<evidence type="ECO:0000259" key="5">
    <source>
        <dbReference type="PROSITE" id="PS51021"/>
    </source>
</evidence>
<feature type="compositionally biased region" description="Basic and acidic residues" evidence="3">
    <location>
        <begin position="599"/>
        <end position="614"/>
    </location>
</feature>
<reference evidence="6" key="1">
    <citation type="submission" date="2019-10" db="EMBL/GenBank/DDBJ databases">
        <authorList>
            <consortium name="DOE Joint Genome Institute"/>
            <person name="Kuo A."/>
            <person name="Miyauchi S."/>
            <person name="Kiss E."/>
            <person name="Drula E."/>
            <person name="Kohler A."/>
            <person name="Sanchez-Garcia M."/>
            <person name="Andreopoulos B."/>
            <person name="Barry K.W."/>
            <person name="Bonito G."/>
            <person name="Buee M."/>
            <person name="Carver A."/>
            <person name="Chen C."/>
            <person name="Cichocki N."/>
            <person name="Clum A."/>
            <person name="Culley D."/>
            <person name="Crous P.W."/>
            <person name="Fauchery L."/>
            <person name="Girlanda M."/>
            <person name="Hayes R."/>
            <person name="Keri Z."/>
            <person name="LaButti K."/>
            <person name="Lipzen A."/>
            <person name="Lombard V."/>
            <person name="Magnuson J."/>
            <person name="Maillard F."/>
            <person name="Morin E."/>
            <person name="Murat C."/>
            <person name="Nolan M."/>
            <person name="Ohm R."/>
            <person name="Pangilinan J."/>
            <person name="Pereira M."/>
            <person name="Perotto S."/>
            <person name="Peter M."/>
            <person name="Riley R."/>
            <person name="Sitrit Y."/>
            <person name="Stielow B."/>
            <person name="Szollosi G."/>
            <person name="Zifcakova L."/>
            <person name="Stursova M."/>
            <person name="Spatafora J.W."/>
            <person name="Tedersoo L."/>
            <person name="Vaario L.-M."/>
            <person name="Yamada A."/>
            <person name="Yan M."/>
            <person name="Wang P."/>
            <person name="Xu J."/>
            <person name="Bruns T."/>
            <person name="Baldrian P."/>
            <person name="Vilgalys R."/>
            <person name="Henrissat B."/>
            <person name="Grigoriev I.V."/>
            <person name="Hibbett D."/>
            <person name="Nagy L.G."/>
            <person name="Martin F.M."/>
        </authorList>
    </citation>
    <scope>NUCLEOTIDE SEQUENCE</scope>
    <source>
        <strain evidence="6">Prilba</strain>
    </source>
</reference>
<feature type="domain" description="SH3" evidence="4">
    <location>
        <begin position="421"/>
        <end position="479"/>
    </location>
</feature>
<feature type="compositionally biased region" description="Low complexity" evidence="3">
    <location>
        <begin position="574"/>
        <end position="595"/>
    </location>
</feature>
<dbReference type="Gene3D" id="2.30.30.40">
    <property type="entry name" value="SH3 Domains"/>
    <property type="match status" value="1"/>
</dbReference>
<protein>
    <recommendedName>
        <fullName evidence="8">BAR-domain-containing protein</fullName>
    </recommendedName>
</protein>
<dbReference type="InterPro" id="IPR050670">
    <property type="entry name" value="STAM"/>
</dbReference>
<dbReference type="InterPro" id="IPR004148">
    <property type="entry name" value="BAR_dom"/>
</dbReference>
<dbReference type="Gene3D" id="1.20.1270.60">
    <property type="entry name" value="Arfaptin homology (AH) domain/BAR domain"/>
    <property type="match status" value="1"/>
</dbReference>
<feature type="compositionally biased region" description="Polar residues" evidence="3">
    <location>
        <begin position="511"/>
        <end position="523"/>
    </location>
</feature>
<feature type="region of interest" description="Disordered" evidence="3">
    <location>
        <begin position="477"/>
        <end position="680"/>
    </location>
</feature>
<keyword evidence="7" id="KW-1185">Reference proteome</keyword>
<dbReference type="GO" id="GO:0005737">
    <property type="term" value="C:cytoplasm"/>
    <property type="evidence" value="ECO:0007669"/>
    <property type="project" value="InterPro"/>
</dbReference>
<feature type="compositionally biased region" description="Polar residues" evidence="3">
    <location>
        <begin position="399"/>
        <end position="408"/>
    </location>
</feature>
<evidence type="ECO:0000256" key="2">
    <source>
        <dbReference type="PROSITE-ProRule" id="PRU00192"/>
    </source>
</evidence>
<dbReference type="SUPFAM" id="SSF50044">
    <property type="entry name" value="SH3-domain"/>
    <property type="match status" value="1"/>
</dbReference>
<evidence type="ECO:0008006" key="8">
    <source>
        <dbReference type="Google" id="ProtNLM"/>
    </source>
</evidence>
<evidence type="ECO:0000313" key="7">
    <source>
        <dbReference type="Proteomes" id="UP000759537"/>
    </source>
</evidence>
<sequence length="705" mass="78181">MATKRLGRLRQWADEVINAKDKTTLTGEAKELEQEIELRKEGLHRLQLAAEQYHKSISKKRQSHALDDPDKFLPREAFGITMVRHGEDFAEDSLFGQVLVKFGRAFCNVATAQEALGRTLGSTLIVALQRFLDQINDYEVERKKLETRRLNRDAAMKQVERMESNKKAKEKDRHEAQEELEKAEFRYDEAEADVHSRIEAIQQNEIDQIRVLGSLLDNELNYAKQYTQILRDVKDNWPGKQEIAKLMELRRPIGPMYDFSRERAESPPPKIRSRASSKARAHSRSPSPGSADSDVDDEPPPPRSRKGSTGSVRSRKRSDSQTTTGSAVEAARDRKEKEEKKKGSWSVWGRNGSKRDRDQFTSLRGGADDDSDSSDPERAPGSPTQVSRSASLLSLGKWSKSQQNNSTPRIPALGTRTRGREQEKVVRATSDYLGSSDELSFRTGDEIVVIGEVIDGWMMGQLDGKRGLFPTVYTEPISGASRRSKSKPSVASTTPPLLRRKSSSKMGSDGATDSLSGSRQTLVDTDASASPRLGPRAALAQVTDTDGDDVDNSSHPFGDHHATMRDTDREQGQSSNAALSSGYSYSYDSESLAESAADESEHERSSLVRRRASDDDGFVLRNNPTANSFSSGPPKKVPPPLPRRQTDVRKAPPPPPPPRRPDIRASPRPPTYGLQDGQTGDCANFVQAVGRATGMCANCQRMHID</sequence>
<dbReference type="OrthoDB" id="10263741at2759"/>
<name>A0A9P5N5N1_9AGAM</name>
<dbReference type="Proteomes" id="UP000759537">
    <property type="component" value="Unassembled WGS sequence"/>
</dbReference>
<dbReference type="PANTHER" id="PTHR45929:SF7">
    <property type="entry name" value="LAS SEVENTEEN-BINDING PROTEIN 1"/>
    <property type="match status" value="1"/>
</dbReference>
<gene>
    <name evidence="6" type="ORF">DFH94DRAFT_702349</name>
</gene>
<dbReference type="Pfam" id="PF14604">
    <property type="entry name" value="SH3_9"/>
    <property type="match status" value="1"/>
</dbReference>
<evidence type="ECO:0000259" key="4">
    <source>
        <dbReference type="PROSITE" id="PS50002"/>
    </source>
</evidence>
<dbReference type="EMBL" id="WHVB01000001">
    <property type="protein sequence ID" value="KAF8487007.1"/>
    <property type="molecule type" value="Genomic_DNA"/>
</dbReference>
<feature type="domain" description="BAR" evidence="5">
    <location>
        <begin position="14"/>
        <end position="246"/>
    </location>
</feature>
<feature type="compositionally biased region" description="Polar residues" evidence="3">
    <location>
        <begin position="382"/>
        <end position="392"/>
    </location>
</feature>
<organism evidence="6 7">
    <name type="scientific">Russula ochroleuca</name>
    <dbReference type="NCBI Taxonomy" id="152965"/>
    <lineage>
        <taxon>Eukaryota</taxon>
        <taxon>Fungi</taxon>
        <taxon>Dikarya</taxon>
        <taxon>Basidiomycota</taxon>
        <taxon>Agaricomycotina</taxon>
        <taxon>Agaricomycetes</taxon>
        <taxon>Russulales</taxon>
        <taxon>Russulaceae</taxon>
        <taxon>Russula</taxon>
    </lineage>
</organism>
<feature type="compositionally biased region" description="Basic and acidic residues" evidence="3">
    <location>
        <begin position="330"/>
        <end position="342"/>
    </location>
</feature>
<feature type="compositionally biased region" description="Basic and acidic residues" evidence="3">
    <location>
        <begin position="557"/>
        <end position="571"/>
    </location>
</feature>
<dbReference type="SUPFAM" id="SSF103657">
    <property type="entry name" value="BAR/IMD domain-like"/>
    <property type="match status" value="1"/>
</dbReference>
<dbReference type="PANTHER" id="PTHR45929">
    <property type="entry name" value="JAK PATHWAY SIGNAL TRANSDUCTION ADAPTOR MOLECULE"/>
    <property type="match status" value="1"/>
</dbReference>
<proteinExistence type="predicted"/>
<feature type="region of interest" description="Disordered" evidence="3">
    <location>
        <begin position="258"/>
        <end position="432"/>
    </location>
</feature>
<evidence type="ECO:0000313" key="6">
    <source>
        <dbReference type="EMBL" id="KAF8487007.1"/>
    </source>
</evidence>
<dbReference type="Pfam" id="PF03114">
    <property type="entry name" value="BAR"/>
    <property type="match status" value="1"/>
</dbReference>
<dbReference type="PROSITE" id="PS50002">
    <property type="entry name" value="SH3"/>
    <property type="match status" value="1"/>
</dbReference>
<dbReference type="SMART" id="SM00721">
    <property type="entry name" value="BAR"/>
    <property type="match status" value="1"/>
</dbReference>
<evidence type="ECO:0000256" key="3">
    <source>
        <dbReference type="SAM" id="MobiDB-lite"/>
    </source>
</evidence>
<dbReference type="InterPro" id="IPR036028">
    <property type="entry name" value="SH3-like_dom_sf"/>
</dbReference>
<dbReference type="InterPro" id="IPR027267">
    <property type="entry name" value="AH/BAR_dom_sf"/>
</dbReference>
<dbReference type="AlphaFoldDB" id="A0A9P5N5N1"/>
<reference evidence="6" key="2">
    <citation type="journal article" date="2020" name="Nat. Commun.">
        <title>Large-scale genome sequencing of mycorrhizal fungi provides insights into the early evolution of symbiotic traits.</title>
        <authorList>
            <person name="Miyauchi S."/>
            <person name="Kiss E."/>
            <person name="Kuo A."/>
            <person name="Drula E."/>
            <person name="Kohler A."/>
            <person name="Sanchez-Garcia M."/>
            <person name="Morin E."/>
            <person name="Andreopoulos B."/>
            <person name="Barry K.W."/>
            <person name="Bonito G."/>
            <person name="Buee M."/>
            <person name="Carver A."/>
            <person name="Chen C."/>
            <person name="Cichocki N."/>
            <person name="Clum A."/>
            <person name="Culley D."/>
            <person name="Crous P.W."/>
            <person name="Fauchery L."/>
            <person name="Girlanda M."/>
            <person name="Hayes R.D."/>
            <person name="Keri Z."/>
            <person name="LaButti K."/>
            <person name="Lipzen A."/>
            <person name="Lombard V."/>
            <person name="Magnuson J."/>
            <person name="Maillard F."/>
            <person name="Murat C."/>
            <person name="Nolan M."/>
            <person name="Ohm R.A."/>
            <person name="Pangilinan J."/>
            <person name="Pereira M.F."/>
            <person name="Perotto S."/>
            <person name="Peter M."/>
            <person name="Pfister S."/>
            <person name="Riley R."/>
            <person name="Sitrit Y."/>
            <person name="Stielow J.B."/>
            <person name="Szollosi G."/>
            <person name="Zifcakova L."/>
            <person name="Stursova M."/>
            <person name="Spatafora J.W."/>
            <person name="Tedersoo L."/>
            <person name="Vaario L.M."/>
            <person name="Yamada A."/>
            <person name="Yan M."/>
            <person name="Wang P."/>
            <person name="Xu J."/>
            <person name="Bruns T."/>
            <person name="Baldrian P."/>
            <person name="Vilgalys R."/>
            <person name="Dunand C."/>
            <person name="Henrissat B."/>
            <person name="Grigoriev I.V."/>
            <person name="Hibbett D."/>
            <person name="Nagy L.G."/>
            <person name="Martin F.M."/>
        </authorList>
    </citation>
    <scope>NUCLEOTIDE SEQUENCE</scope>
    <source>
        <strain evidence="6">Prilba</strain>
    </source>
</reference>
<keyword evidence="1 2" id="KW-0728">SH3 domain</keyword>
<feature type="compositionally biased region" description="Basic residues" evidence="3">
    <location>
        <begin position="271"/>
        <end position="283"/>
    </location>
</feature>
<accession>A0A9P5N5N1</accession>
<dbReference type="CDD" id="cd00174">
    <property type="entry name" value="SH3"/>
    <property type="match status" value="1"/>
</dbReference>
<evidence type="ECO:0000256" key="1">
    <source>
        <dbReference type="ARBA" id="ARBA00022443"/>
    </source>
</evidence>
<comment type="caution">
    <text evidence="6">The sequence shown here is derived from an EMBL/GenBank/DDBJ whole genome shotgun (WGS) entry which is preliminary data.</text>
</comment>
<dbReference type="InterPro" id="IPR001452">
    <property type="entry name" value="SH3_domain"/>
</dbReference>